<accession>A0A3N4KEM3</accession>
<dbReference type="EMBL" id="ML119174">
    <property type="protein sequence ID" value="RPB07809.1"/>
    <property type="molecule type" value="Genomic_DNA"/>
</dbReference>
<dbReference type="AlphaFoldDB" id="A0A3N4KEM3"/>
<keyword evidence="2" id="KW-1185">Reference proteome</keyword>
<proteinExistence type="predicted"/>
<organism evidence="1 2">
    <name type="scientific">Morchella conica CCBAS932</name>
    <dbReference type="NCBI Taxonomy" id="1392247"/>
    <lineage>
        <taxon>Eukaryota</taxon>
        <taxon>Fungi</taxon>
        <taxon>Dikarya</taxon>
        <taxon>Ascomycota</taxon>
        <taxon>Pezizomycotina</taxon>
        <taxon>Pezizomycetes</taxon>
        <taxon>Pezizales</taxon>
        <taxon>Morchellaceae</taxon>
        <taxon>Morchella</taxon>
    </lineage>
</organism>
<protein>
    <submittedName>
        <fullName evidence="1">Uncharacterized protein</fullName>
    </submittedName>
</protein>
<reference evidence="1 2" key="1">
    <citation type="journal article" date="2018" name="Nat. Ecol. Evol.">
        <title>Pezizomycetes genomes reveal the molecular basis of ectomycorrhizal truffle lifestyle.</title>
        <authorList>
            <person name="Murat C."/>
            <person name="Payen T."/>
            <person name="Noel B."/>
            <person name="Kuo A."/>
            <person name="Morin E."/>
            <person name="Chen J."/>
            <person name="Kohler A."/>
            <person name="Krizsan K."/>
            <person name="Balestrini R."/>
            <person name="Da Silva C."/>
            <person name="Montanini B."/>
            <person name="Hainaut M."/>
            <person name="Levati E."/>
            <person name="Barry K.W."/>
            <person name="Belfiori B."/>
            <person name="Cichocki N."/>
            <person name="Clum A."/>
            <person name="Dockter R.B."/>
            <person name="Fauchery L."/>
            <person name="Guy J."/>
            <person name="Iotti M."/>
            <person name="Le Tacon F."/>
            <person name="Lindquist E.A."/>
            <person name="Lipzen A."/>
            <person name="Malagnac F."/>
            <person name="Mello A."/>
            <person name="Molinier V."/>
            <person name="Miyauchi S."/>
            <person name="Poulain J."/>
            <person name="Riccioni C."/>
            <person name="Rubini A."/>
            <person name="Sitrit Y."/>
            <person name="Splivallo R."/>
            <person name="Traeger S."/>
            <person name="Wang M."/>
            <person name="Zifcakova L."/>
            <person name="Wipf D."/>
            <person name="Zambonelli A."/>
            <person name="Paolocci F."/>
            <person name="Nowrousian M."/>
            <person name="Ottonello S."/>
            <person name="Baldrian P."/>
            <person name="Spatafora J.W."/>
            <person name="Henrissat B."/>
            <person name="Nagy L.G."/>
            <person name="Aury J.M."/>
            <person name="Wincker P."/>
            <person name="Grigoriev I.V."/>
            <person name="Bonfante P."/>
            <person name="Martin F.M."/>
        </authorList>
    </citation>
    <scope>NUCLEOTIDE SEQUENCE [LARGE SCALE GENOMIC DNA]</scope>
    <source>
        <strain evidence="1 2">CCBAS932</strain>
    </source>
</reference>
<dbReference type="InParanoid" id="A0A3N4KEM3"/>
<sequence>MATPPSPPPPSDNIKYFWQHPQNTWDLIEYLEWCRKLGDYEHDIALSRWVRSLESIANDPAESEDRRAKAQILREKYKRRSVCIFLPTIPPLPALGTQARLLAVLSAQVVCL</sequence>
<dbReference type="Proteomes" id="UP000277580">
    <property type="component" value="Unassembled WGS sequence"/>
</dbReference>
<evidence type="ECO:0000313" key="1">
    <source>
        <dbReference type="EMBL" id="RPB07809.1"/>
    </source>
</evidence>
<evidence type="ECO:0000313" key="2">
    <source>
        <dbReference type="Proteomes" id="UP000277580"/>
    </source>
</evidence>
<gene>
    <name evidence="1" type="ORF">P167DRAFT_539781</name>
</gene>
<name>A0A3N4KEM3_9PEZI</name>